<name>X1QWF7_9ZZZZ</name>
<comment type="caution">
    <text evidence="1">The sequence shown here is derived from an EMBL/GenBank/DDBJ whole genome shotgun (WGS) entry which is preliminary data.</text>
</comment>
<feature type="non-terminal residue" evidence="1">
    <location>
        <position position="106"/>
    </location>
</feature>
<accession>X1QWF7</accession>
<protein>
    <submittedName>
        <fullName evidence="1">Uncharacterized protein</fullName>
    </submittedName>
</protein>
<evidence type="ECO:0000313" key="1">
    <source>
        <dbReference type="EMBL" id="GAI72902.1"/>
    </source>
</evidence>
<gene>
    <name evidence="1" type="ORF">S12H4_25137</name>
</gene>
<reference evidence="1" key="1">
    <citation type="journal article" date="2014" name="Front. Microbiol.">
        <title>High frequency of phylogenetically diverse reductive dehalogenase-homologous genes in deep subseafloor sedimentary metagenomes.</title>
        <authorList>
            <person name="Kawai M."/>
            <person name="Futagami T."/>
            <person name="Toyoda A."/>
            <person name="Takaki Y."/>
            <person name="Nishi S."/>
            <person name="Hori S."/>
            <person name="Arai W."/>
            <person name="Tsubouchi T."/>
            <person name="Morono Y."/>
            <person name="Uchiyama I."/>
            <person name="Ito T."/>
            <person name="Fujiyama A."/>
            <person name="Inagaki F."/>
            <person name="Takami H."/>
        </authorList>
    </citation>
    <scope>NUCLEOTIDE SEQUENCE</scope>
    <source>
        <strain evidence="1">Expedition CK06-06</strain>
    </source>
</reference>
<proteinExistence type="predicted"/>
<organism evidence="1">
    <name type="scientific">marine sediment metagenome</name>
    <dbReference type="NCBI Taxonomy" id="412755"/>
    <lineage>
        <taxon>unclassified sequences</taxon>
        <taxon>metagenomes</taxon>
        <taxon>ecological metagenomes</taxon>
    </lineage>
</organism>
<dbReference type="EMBL" id="BARW01013932">
    <property type="protein sequence ID" value="GAI72902.1"/>
    <property type="molecule type" value="Genomic_DNA"/>
</dbReference>
<feature type="non-terminal residue" evidence="1">
    <location>
        <position position="1"/>
    </location>
</feature>
<sequence>SALGILLATAMAAISSSLAPALKRVTYTADNVAESARIDPYSWITLFRRDYKKFEDIKGDLSDQGWSEARIEALKFYTMFMPTATDIVHWYAREVYEPDMVKKYGL</sequence>
<dbReference type="AlphaFoldDB" id="X1QWF7"/>